<dbReference type="PANTHER" id="PTHR43713:SF3">
    <property type="entry name" value="GLUTAMATE-1-SEMIALDEHYDE 2,1-AMINOMUTASE 1, CHLOROPLASTIC-RELATED"/>
    <property type="match status" value="1"/>
</dbReference>
<sequence>MNRIHSQTDWIARAREVLPAAGFGNFDAGIVIARGEGSHVWDEDSKQYIDYLIGSGPMLLGHGHPEVMEAVLEQLPKGMTFFANNARGIELAEAIVEAVPCCEQVRFVTSGGEADMYAIRLARAYTGKTKILKFEGGYHGMSAEAQMSLAPTRQLNFPTAVPDSAGIPQGVADEMLIAPFNDLDAVASLLAEHNDIAAIIAEPLQRIIPAQPGFLQGLRDLCDKHHVLLIFDEIVTGFRLAYGGAQERYGVTPDICTLGKIIGGGFPLAALGASTEIMAHFDKDIVGTEKWLMQLGTLSGNPIAAAAGLKTMEILRRPGQYDKLRALGQNLMDMQRAALNKAGIAHQICGDPTLFDLYFTPSAVSDYRSAKHRNPQDNVNWNASLRDQGIFKSPGKLYPSLSLSEADLERTGQAFNFAATRLAKHQEDAA</sequence>
<keyword evidence="11" id="KW-0808">Transferase</keyword>
<dbReference type="Pfam" id="PF00202">
    <property type="entry name" value="Aminotran_3"/>
    <property type="match status" value="1"/>
</dbReference>
<comment type="pathway">
    <text evidence="2">Porphyrin-containing compound metabolism; protoporphyrin-IX biosynthesis; 5-aminolevulinate from L-glutamyl-tRNA(Glu): step 2/2.</text>
</comment>
<keyword evidence="11" id="KW-0032">Aminotransferase</keyword>
<evidence type="ECO:0000313" key="12">
    <source>
        <dbReference type="EMBL" id="MBM2418095.1"/>
    </source>
</evidence>
<evidence type="ECO:0000313" key="13">
    <source>
        <dbReference type="Proteomes" id="UP000755667"/>
    </source>
</evidence>
<dbReference type="EMBL" id="JAFBXF010000009">
    <property type="protein sequence ID" value="MBM2418095.1"/>
    <property type="molecule type" value="Genomic_DNA"/>
</dbReference>
<evidence type="ECO:0000256" key="4">
    <source>
        <dbReference type="ARBA" id="ARBA00012143"/>
    </source>
</evidence>
<dbReference type="EC" id="5.4.3.8" evidence="4"/>
<dbReference type="InterPro" id="IPR015422">
    <property type="entry name" value="PyrdxlP-dep_Trfase_small"/>
</dbReference>
<dbReference type="GO" id="GO:0006779">
    <property type="term" value="P:porphyrin-containing compound biosynthetic process"/>
    <property type="evidence" value="ECO:0007669"/>
    <property type="project" value="UniProtKB-KW"/>
</dbReference>
<evidence type="ECO:0000256" key="6">
    <source>
        <dbReference type="ARBA" id="ARBA00022898"/>
    </source>
</evidence>
<dbReference type="InterPro" id="IPR015421">
    <property type="entry name" value="PyrdxlP-dep_Trfase_major"/>
</dbReference>
<comment type="cofactor">
    <cofactor evidence="1">
        <name>pyridoxal 5'-phosphate</name>
        <dbReference type="ChEBI" id="CHEBI:597326"/>
    </cofactor>
</comment>
<dbReference type="GO" id="GO:0008483">
    <property type="term" value="F:transaminase activity"/>
    <property type="evidence" value="ECO:0007669"/>
    <property type="project" value="UniProtKB-KW"/>
</dbReference>
<protein>
    <recommendedName>
        <fullName evidence="5">Glutamate-1-semialdehyde 2,1-aminomutase</fullName>
        <ecNumber evidence="4">5.4.3.8</ecNumber>
    </recommendedName>
    <alternativeName>
        <fullName evidence="9">Glutamate-1-semialdehyde aminotransferase</fullName>
    </alternativeName>
</protein>
<comment type="caution">
    <text evidence="11">The sequence shown here is derived from an EMBL/GenBank/DDBJ whole genome shotgun (WGS) entry which is preliminary data.</text>
</comment>
<dbReference type="RefSeq" id="WP_085628707.1">
    <property type="nucleotide sequence ID" value="NZ_JAFBWU010000009.1"/>
</dbReference>
<evidence type="ECO:0000313" key="11">
    <source>
        <dbReference type="EMBL" id="MBM2413426.1"/>
    </source>
</evidence>
<gene>
    <name evidence="11" type="ORF">JQX41_14020</name>
    <name evidence="12" type="ORF">JQX48_14030</name>
</gene>
<dbReference type="FunFam" id="3.40.640.10:FF:000021">
    <property type="entry name" value="Glutamate-1-semialdehyde 2,1-aminomutase"/>
    <property type="match status" value="1"/>
</dbReference>
<dbReference type="PANTHER" id="PTHR43713">
    <property type="entry name" value="GLUTAMATE-1-SEMIALDEHYDE 2,1-AMINOMUTASE"/>
    <property type="match status" value="1"/>
</dbReference>
<evidence type="ECO:0000256" key="2">
    <source>
        <dbReference type="ARBA" id="ARBA00004819"/>
    </source>
</evidence>
<accession>A0A9Q2S0H4</accession>
<dbReference type="CDD" id="cd00610">
    <property type="entry name" value="OAT_like"/>
    <property type="match status" value="1"/>
</dbReference>
<dbReference type="Gene3D" id="3.40.640.10">
    <property type="entry name" value="Type I PLP-dependent aspartate aminotransferase-like (Major domain)"/>
    <property type="match status" value="1"/>
</dbReference>
<evidence type="ECO:0000256" key="10">
    <source>
        <dbReference type="RuleBase" id="RU003560"/>
    </source>
</evidence>
<proteinExistence type="inferred from homology"/>
<evidence type="ECO:0000256" key="7">
    <source>
        <dbReference type="ARBA" id="ARBA00023235"/>
    </source>
</evidence>
<dbReference type="Gene3D" id="3.90.1150.10">
    <property type="entry name" value="Aspartate Aminotransferase, domain 1"/>
    <property type="match status" value="1"/>
</dbReference>
<dbReference type="GeneID" id="62640443"/>
<organism evidence="11 13">
    <name type="scientific">Marivita cryptomonadis</name>
    <dbReference type="NCBI Taxonomy" id="505252"/>
    <lineage>
        <taxon>Bacteria</taxon>
        <taxon>Pseudomonadati</taxon>
        <taxon>Pseudomonadota</taxon>
        <taxon>Alphaproteobacteria</taxon>
        <taxon>Rhodobacterales</taxon>
        <taxon>Roseobacteraceae</taxon>
        <taxon>Marivita</taxon>
    </lineage>
</organism>
<dbReference type="OrthoDB" id="9801052at2"/>
<evidence type="ECO:0000256" key="5">
    <source>
        <dbReference type="ARBA" id="ARBA00015416"/>
    </source>
</evidence>
<evidence type="ECO:0000256" key="3">
    <source>
        <dbReference type="ARBA" id="ARBA00008981"/>
    </source>
</evidence>
<dbReference type="InterPro" id="IPR015424">
    <property type="entry name" value="PyrdxlP-dep_Trfase"/>
</dbReference>
<keyword evidence="14" id="KW-1185">Reference proteome</keyword>
<dbReference type="Proteomes" id="UP000809440">
    <property type="component" value="Unassembled WGS sequence"/>
</dbReference>
<reference evidence="11 14" key="1">
    <citation type="submission" date="2021-01" db="EMBL/GenBank/DDBJ databases">
        <title>Diatom-associated Roseobacters Show Island Model of Population Structure.</title>
        <authorList>
            <person name="Qu L."/>
            <person name="Feng X."/>
            <person name="Chen Y."/>
            <person name="Li L."/>
            <person name="Wang X."/>
            <person name="Hu Z."/>
            <person name="Wang H."/>
            <person name="Luo H."/>
        </authorList>
    </citation>
    <scope>NUCLEOTIDE SEQUENCE</scope>
    <source>
        <strain evidence="12 14">CC28-63</strain>
        <strain evidence="11">CC28-69</strain>
    </source>
</reference>
<evidence type="ECO:0000256" key="9">
    <source>
        <dbReference type="ARBA" id="ARBA00031365"/>
    </source>
</evidence>
<dbReference type="SUPFAM" id="SSF53383">
    <property type="entry name" value="PLP-dependent transferases"/>
    <property type="match status" value="1"/>
</dbReference>
<name>A0A9Q2S0H4_9RHOB</name>
<evidence type="ECO:0000313" key="14">
    <source>
        <dbReference type="Proteomes" id="UP000809440"/>
    </source>
</evidence>
<dbReference type="AlphaFoldDB" id="A0A9Q2S0H4"/>
<keyword evidence="7" id="KW-0413">Isomerase</keyword>
<evidence type="ECO:0000256" key="8">
    <source>
        <dbReference type="ARBA" id="ARBA00023244"/>
    </source>
</evidence>
<dbReference type="EMBL" id="JAFBXE010000009">
    <property type="protein sequence ID" value="MBM2413426.1"/>
    <property type="molecule type" value="Genomic_DNA"/>
</dbReference>
<dbReference type="InterPro" id="IPR005814">
    <property type="entry name" value="Aminotrans_3"/>
</dbReference>
<dbReference type="GO" id="GO:0042286">
    <property type="term" value="F:glutamate-1-semialdehyde 2,1-aminomutase activity"/>
    <property type="evidence" value="ECO:0007669"/>
    <property type="project" value="UniProtKB-EC"/>
</dbReference>
<dbReference type="Proteomes" id="UP000755667">
    <property type="component" value="Unassembled WGS sequence"/>
</dbReference>
<keyword evidence="8" id="KW-0627">Porphyrin biosynthesis</keyword>
<comment type="similarity">
    <text evidence="3">Belongs to the class-III pyridoxal-phosphate-dependent aminotransferase family. HemL subfamily.</text>
</comment>
<keyword evidence="6 10" id="KW-0663">Pyridoxal phosphate</keyword>
<dbReference type="GO" id="GO:0030170">
    <property type="term" value="F:pyridoxal phosphate binding"/>
    <property type="evidence" value="ECO:0007669"/>
    <property type="project" value="InterPro"/>
</dbReference>
<evidence type="ECO:0000256" key="1">
    <source>
        <dbReference type="ARBA" id="ARBA00001933"/>
    </source>
</evidence>